<evidence type="ECO:0000256" key="7">
    <source>
        <dbReference type="SAM" id="MobiDB-lite"/>
    </source>
</evidence>
<evidence type="ECO:0000313" key="8">
    <source>
        <dbReference type="EMBL" id="ODV61423.1"/>
    </source>
</evidence>
<gene>
    <name evidence="8" type="ORF">ASCRUDRAFT_69925</name>
</gene>
<comment type="similarity">
    <text evidence="2 6">Belongs to the peroxisomal membrane protein PXMP2/4 family.</text>
</comment>
<feature type="transmembrane region" description="Helical" evidence="6">
    <location>
        <begin position="142"/>
        <end position="167"/>
    </location>
</feature>
<dbReference type="GO" id="GO:0005778">
    <property type="term" value="C:peroxisomal membrane"/>
    <property type="evidence" value="ECO:0007669"/>
    <property type="project" value="TreeGrafter"/>
</dbReference>
<dbReference type="AlphaFoldDB" id="A0A1D2VIT2"/>
<dbReference type="Proteomes" id="UP000095038">
    <property type="component" value="Unassembled WGS sequence"/>
</dbReference>
<keyword evidence="4 6" id="KW-1133">Transmembrane helix</keyword>
<dbReference type="STRING" id="1344418.A0A1D2VIT2"/>
<evidence type="ECO:0000256" key="1">
    <source>
        <dbReference type="ARBA" id="ARBA00004141"/>
    </source>
</evidence>
<dbReference type="OrthoDB" id="860at2759"/>
<keyword evidence="9" id="KW-1185">Reference proteome</keyword>
<feature type="compositionally biased region" description="Basic and acidic residues" evidence="7">
    <location>
        <begin position="254"/>
        <end position="267"/>
    </location>
</feature>
<sequence length="278" mass="31997">MSSFPSAFLYSSLVLKPISKTRALNYKYLYYLSKYPLLTKSLTAGFLAALNEIIATVVSRDFKNCEENKYREFINNKLKLKSLPIGVVKTVDTLISVLINKKVILLTLYGLFINAPLSHVFYKKLHKLKIFKQYPLTFKKKLLQVFISLTCFTPFITLIFISFIGLINKLNFKNFSLKSIKEIVVSTLKANYFSALKVSWIVTPSSVLFAQHYLHPNTWTVFFAVVYFIIGTLENTQVKLRLKKAKLEEKKNDLKRDAEKELEKDIAPEAQALNNPED</sequence>
<dbReference type="RefSeq" id="XP_020047730.1">
    <property type="nucleotide sequence ID" value="XM_020191728.1"/>
</dbReference>
<comment type="subcellular location">
    <subcellularLocation>
        <location evidence="1">Membrane</location>
        <topology evidence="1">Multi-pass membrane protein</topology>
    </subcellularLocation>
</comment>
<evidence type="ECO:0000256" key="4">
    <source>
        <dbReference type="ARBA" id="ARBA00022989"/>
    </source>
</evidence>
<proteinExistence type="inferred from homology"/>
<evidence type="ECO:0000256" key="2">
    <source>
        <dbReference type="ARBA" id="ARBA00006824"/>
    </source>
</evidence>
<feature type="transmembrane region" description="Helical" evidence="6">
    <location>
        <begin position="218"/>
        <end position="236"/>
    </location>
</feature>
<protein>
    <submittedName>
        <fullName evidence="8">Uncharacterized protein</fullName>
    </submittedName>
</protein>
<dbReference type="InterPro" id="IPR007248">
    <property type="entry name" value="Mpv17_PMP22"/>
</dbReference>
<evidence type="ECO:0000256" key="5">
    <source>
        <dbReference type="ARBA" id="ARBA00023136"/>
    </source>
</evidence>
<evidence type="ECO:0000256" key="3">
    <source>
        <dbReference type="ARBA" id="ARBA00022692"/>
    </source>
</evidence>
<accession>A0A1D2VIT2</accession>
<name>A0A1D2VIT2_9ASCO</name>
<evidence type="ECO:0000313" key="9">
    <source>
        <dbReference type="Proteomes" id="UP000095038"/>
    </source>
</evidence>
<dbReference type="PANTHER" id="PTHR11266">
    <property type="entry name" value="PEROXISOMAL MEMBRANE PROTEIN 2, PXMP2 MPV17"/>
    <property type="match status" value="1"/>
</dbReference>
<dbReference type="InParanoid" id="A0A1D2VIT2"/>
<organism evidence="8 9">
    <name type="scientific">Ascoidea rubescens DSM 1968</name>
    <dbReference type="NCBI Taxonomy" id="1344418"/>
    <lineage>
        <taxon>Eukaryota</taxon>
        <taxon>Fungi</taxon>
        <taxon>Dikarya</taxon>
        <taxon>Ascomycota</taxon>
        <taxon>Saccharomycotina</taxon>
        <taxon>Saccharomycetes</taxon>
        <taxon>Ascoideaceae</taxon>
        <taxon>Ascoidea</taxon>
    </lineage>
</organism>
<reference evidence="9" key="1">
    <citation type="submission" date="2016-05" db="EMBL/GenBank/DDBJ databases">
        <title>Comparative genomics of biotechnologically important yeasts.</title>
        <authorList>
            <consortium name="DOE Joint Genome Institute"/>
            <person name="Riley R."/>
            <person name="Haridas S."/>
            <person name="Wolfe K.H."/>
            <person name="Lopes M.R."/>
            <person name="Hittinger C.T."/>
            <person name="Goker M."/>
            <person name="Salamov A."/>
            <person name="Wisecaver J."/>
            <person name="Long T.M."/>
            <person name="Aerts A.L."/>
            <person name="Barry K."/>
            <person name="Choi C."/>
            <person name="Clum A."/>
            <person name="Coughlan A.Y."/>
            <person name="Deshpande S."/>
            <person name="Douglass A.P."/>
            <person name="Hanson S.J."/>
            <person name="Klenk H.-P."/>
            <person name="Labutti K."/>
            <person name="Lapidus A."/>
            <person name="Lindquist E."/>
            <person name="Lipzen A."/>
            <person name="Meier-Kolthoff J.P."/>
            <person name="Ohm R.A."/>
            <person name="Otillar R.P."/>
            <person name="Pangilinan J."/>
            <person name="Peng Y."/>
            <person name="Rokas A."/>
            <person name="Rosa C.A."/>
            <person name="Scheuner C."/>
            <person name="Sibirny A.A."/>
            <person name="Slot J.C."/>
            <person name="Stielow J.B."/>
            <person name="Sun H."/>
            <person name="Kurtzman C.P."/>
            <person name="Blackwell M."/>
            <person name="Grigoriev I.V."/>
            <person name="Jeffries T.W."/>
        </authorList>
    </citation>
    <scope>NUCLEOTIDE SEQUENCE [LARGE SCALE GENOMIC DNA]</scope>
    <source>
        <strain evidence="9">DSM 1968</strain>
    </source>
</reference>
<keyword evidence="5 6" id="KW-0472">Membrane</keyword>
<dbReference type="EMBL" id="KV454479">
    <property type="protein sequence ID" value="ODV61423.1"/>
    <property type="molecule type" value="Genomic_DNA"/>
</dbReference>
<feature type="region of interest" description="Disordered" evidence="7">
    <location>
        <begin position="254"/>
        <end position="278"/>
    </location>
</feature>
<dbReference type="PANTHER" id="PTHR11266:SF93">
    <property type="entry name" value="INTEGRAL MEMBRANE PROTEIN 25D9-6"/>
    <property type="match status" value="1"/>
</dbReference>
<dbReference type="GeneID" id="30965364"/>
<feature type="transmembrane region" description="Helical" evidence="6">
    <location>
        <begin position="103"/>
        <end position="122"/>
    </location>
</feature>
<evidence type="ECO:0000256" key="6">
    <source>
        <dbReference type="RuleBase" id="RU363053"/>
    </source>
</evidence>
<keyword evidence="3 6" id="KW-0812">Transmembrane</keyword>